<dbReference type="AlphaFoldDB" id="A0A6A5W422"/>
<evidence type="ECO:0000313" key="2">
    <source>
        <dbReference type="EMBL" id="KAF1995828.1"/>
    </source>
</evidence>
<organism evidence="2 3">
    <name type="scientific">Amniculicola lignicola CBS 123094</name>
    <dbReference type="NCBI Taxonomy" id="1392246"/>
    <lineage>
        <taxon>Eukaryota</taxon>
        <taxon>Fungi</taxon>
        <taxon>Dikarya</taxon>
        <taxon>Ascomycota</taxon>
        <taxon>Pezizomycotina</taxon>
        <taxon>Dothideomycetes</taxon>
        <taxon>Pleosporomycetidae</taxon>
        <taxon>Pleosporales</taxon>
        <taxon>Amniculicolaceae</taxon>
        <taxon>Amniculicola</taxon>
    </lineage>
</organism>
<feature type="compositionally biased region" description="Polar residues" evidence="1">
    <location>
        <begin position="1"/>
        <end position="15"/>
    </location>
</feature>
<evidence type="ECO:0000313" key="3">
    <source>
        <dbReference type="Proteomes" id="UP000799779"/>
    </source>
</evidence>
<keyword evidence="3" id="KW-1185">Reference proteome</keyword>
<evidence type="ECO:0000256" key="1">
    <source>
        <dbReference type="SAM" id="MobiDB-lite"/>
    </source>
</evidence>
<protein>
    <submittedName>
        <fullName evidence="2">Uncharacterized protein</fullName>
    </submittedName>
</protein>
<name>A0A6A5W422_9PLEO</name>
<dbReference type="EMBL" id="ML977633">
    <property type="protein sequence ID" value="KAF1995828.1"/>
    <property type="molecule type" value="Genomic_DNA"/>
</dbReference>
<reference evidence="2" key="1">
    <citation type="journal article" date="2020" name="Stud. Mycol.">
        <title>101 Dothideomycetes genomes: a test case for predicting lifestyles and emergence of pathogens.</title>
        <authorList>
            <person name="Haridas S."/>
            <person name="Albert R."/>
            <person name="Binder M."/>
            <person name="Bloem J."/>
            <person name="Labutti K."/>
            <person name="Salamov A."/>
            <person name="Andreopoulos B."/>
            <person name="Baker S."/>
            <person name="Barry K."/>
            <person name="Bills G."/>
            <person name="Bluhm B."/>
            <person name="Cannon C."/>
            <person name="Castanera R."/>
            <person name="Culley D."/>
            <person name="Daum C."/>
            <person name="Ezra D."/>
            <person name="Gonzalez J."/>
            <person name="Henrissat B."/>
            <person name="Kuo A."/>
            <person name="Liang C."/>
            <person name="Lipzen A."/>
            <person name="Lutzoni F."/>
            <person name="Magnuson J."/>
            <person name="Mondo S."/>
            <person name="Nolan M."/>
            <person name="Ohm R."/>
            <person name="Pangilinan J."/>
            <person name="Park H.-J."/>
            <person name="Ramirez L."/>
            <person name="Alfaro M."/>
            <person name="Sun H."/>
            <person name="Tritt A."/>
            <person name="Yoshinaga Y."/>
            <person name="Zwiers L.-H."/>
            <person name="Turgeon B."/>
            <person name="Goodwin S."/>
            <person name="Spatafora J."/>
            <person name="Crous P."/>
            <person name="Grigoriev I."/>
        </authorList>
    </citation>
    <scope>NUCLEOTIDE SEQUENCE</scope>
    <source>
        <strain evidence="2">CBS 123094</strain>
    </source>
</reference>
<dbReference type="Proteomes" id="UP000799779">
    <property type="component" value="Unassembled WGS sequence"/>
</dbReference>
<sequence length="83" mass="9347">MHHSARCSQPLTLSLPQPYKSATPIPKSLASKPQKLSIKSMLYPPFTSRSARFVQARLSKPTDPEPNTIECMQDRSRHITINT</sequence>
<proteinExistence type="predicted"/>
<gene>
    <name evidence="2" type="ORF">P154DRAFT_333689</name>
</gene>
<feature type="region of interest" description="Disordered" evidence="1">
    <location>
        <begin position="1"/>
        <end position="31"/>
    </location>
</feature>
<accession>A0A6A5W422</accession>